<feature type="transmembrane region" description="Helical" evidence="7">
    <location>
        <begin position="191"/>
        <end position="210"/>
    </location>
</feature>
<keyword evidence="6 7" id="KW-0472">Membrane</keyword>
<comment type="similarity">
    <text evidence="7">Belongs to the binding-protein-dependent transport system permease family.</text>
</comment>
<feature type="transmembrane region" description="Helical" evidence="7">
    <location>
        <begin position="243"/>
        <end position="267"/>
    </location>
</feature>
<evidence type="ECO:0000256" key="4">
    <source>
        <dbReference type="ARBA" id="ARBA00022692"/>
    </source>
</evidence>
<dbReference type="GO" id="GO:0005886">
    <property type="term" value="C:plasma membrane"/>
    <property type="evidence" value="ECO:0007669"/>
    <property type="project" value="UniProtKB-SubCell"/>
</dbReference>
<dbReference type="InterPro" id="IPR035906">
    <property type="entry name" value="MetI-like_sf"/>
</dbReference>
<proteinExistence type="inferred from homology"/>
<dbReference type="Gene3D" id="1.10.3720.10">
    <property type="entry name" value="MetI-like"/>
    <property type="match status" value="1"/>
</dbReference>
<keyword evidence="3" id="KW-1003">Cell membrane</keyword>
<name>A0A4R5KJ65_9BACL</name>
<accession>A0A4R5KJ65</accession>
<dbReference type="Pfam" id="PF00528">
    <property type="entry name" value="BPD_transp_1"/>
    <property type="match status" value="1"/>
</dbReference>
<dbReference type="EMBL" id="SMRT01000011">
    <property type="protein sequence ID" value="TDF95172.1"/>
    <property type="molecule type" value="Genomic_DNA"/>
</dbReference>
<evidence type="ECO:0000256" key="3">
    <source>
        <dbReference type="ARBA" id="ARBA00022475"/>
    </source>
</evidence>
<dbReference type="InterPro" id="IPR000515">
    <property type="entry name" value="MetI-like"/>
</dbReference>
<evidence type="ECO:0000256" key="2">
    <source>
        <dbReference type="ARBA" id="ARBA00022448"/>
    </source>
</evidence>
<evidence type="ECO:0000256" key="5">
    <source>
        <dbReference type="ARBA" id="ARBA00022989"/>
    </source>
</evidence>
<feature type="transmembrane region" description="Helical" evidence="7">
    <location>
        <begin position="287"/>
        <end position="308"/>
    </location>
</feature>
<dbReference type="Proteomes" id="UP000295636">
    <property type="component" value="Unassembled WGS sequence"/>
</dbReference>
<keyword evidence="10" id="KW-1185">Reference proteome</keyword>
<dbReference type="AlphaFoldDB" id="A0A4R5KJ65"/>
<dbReference type="PANTHER" id="PTHR30151">
    <property type="entry name" value="ALKANE SULFONATE ABC TRANSPORTER-RELATED, MEMBRANE SUBUNIT"/>
    <property type="match status" value="1"/>
</dbReference>
<dbReference type="OrthoDB" id="9804353at2"/>
<feature type="domain" description="ABC transmembrane type-1" evidence="8">
    <location>
        <begin position="125"/>
        <end position="309"/>
    </location>
</feature>
<evidence type="ECO:0000256" key="6">
    <source>
        <dbReference type="ARBA" id="ARBA00023136"/>
    </source>
</evidence>
<feature type="transmembrane region" description="Helical" evidence="7">
    <location>
        <begin position="132"/>
        <end position="151"/>
    </location>
</feature>
<evidence type="ECO:0000313" key="9">
    <source>
        <dbReference type="EMBL" id="TDF95172.1"/>
    </source>
</evidence>
<dbReference type="PROSITE" id="PS50928">
    <property type="entry name" value="ABC_TM1"/>
    <property type="match status" value="1"/>
</dbReference>
<evidence type="ECO:0000256" key="7">
    <source>
        <dbReference type="RuleBase" id="RU363032"/>
    </source>
</evidence>
<keyword evidence="4 7" id="KW-0812">Transmembrane</keyword>
<protein>
    <submittedName>
        <fullName evidence="9">ABC transporter permease</fullName>
    </submittedName>
</protein>
<organism evidence="9 10">
    <name type="scientific">Paenibacillus piri</name>
    <dbReference type="NCBI Taxonomy" id="2547395"/>
    <lineage>
        <taxon>Bacteria</taxon>
        <taxon>Bacillati</taxon>
        <taxon>Bacillota</taxon>
        <taxon>Bacilli</taxon>
        <taxon>Bacillales</taxon>
        <taxon>Paenibacillaceae</taxon>
        <taxon>Paenibacillus</taxon>
    </lineage>
</organism>
<dbReference type="PANTHER" id="PTHR30151:SF20">
    <property type="entry name" value="ABC TRANSPORTER PERMEASE PROTEIN HI_0355-RELATED"/>
    <property type="match status" value="1"/>
</dbReference>
<evidence type="ECO:0000256" key="1">
    <source>
        <dbReference type="ARBA" id="ARBA00004651"/>
    </source>
</evidence>
<sequence length="320" mass="34920">MMWISICQDRAGRPSSNLPNFINMWFNCGNCYGKGGNGEMSQSVSETNGRSVLAAGTKKHADDSTESKIKGIAGSALAPLLAFVALFGLWELIIRIFNIKMVILPAPSGIFAELVRNFGFYVPHIWTTFTEAIFGFLIGAAIALLAGVLMSQSRFLERALLPLAVLANVTPIVAIAPLFIVWFGFGGLPKILLAAISTFFPMMINSIMGFRSIDENNYEYLQSLHASKFEIFLKLRLPNSLPYLFSAASTGMSMGVIGAIVGEMYGGSEGLGNVLTVAANYLQMERMFASILLLALMGILLTNIVKIVERKFLHWHSSSK</sequence>
<dbReference type="SUPFAM" id="SSF161098">
    <property type="entry name" value="MetI-like"/>
    <property type="match status" value="1"/>
</dbReference>
<evidence type="ECO:0000259" key="8">
    <source>
        <dbReference type="PROSITE" id="PS50928"/>
    </source>
</evidence>
<keyword evidence="2 7" id="KW-0813">Transport</keyword>
<reference evidence="9 10" key="1">
    <citation type="submission" date="2019-03" db="EMBL/GenBank/DDBJ databases">
        <title>This is whole genome sequence of Paenibacillus sp MS74 strain.</title>
        <authorList>
            <person name="Trinh H.N."/>
        </authorList>
    </citation>
    <scope>NUCLEOTIDE SEQUENCE [LARGE SCALE GENOMIC DNA]</scope>
    <source>
        <strain evidence="9 10">MS74</strain>
    </source>
</reference>
<comment type="subcellular location">
    <subcellularLocation>
        <location evidence="1 7">Cell membrane</location>
        <topology evidence="1 7">Multi-pass membrane protein</topology>
    </subcellularLocation>
</comment>
<gene>
    <name evidence="9" type="ORF">E1757_21855</name>
</gene>
<dbReference type="GO" id="GO:0055085">
    <property type="term" value="P:transmembrane transport"/>
    <property type="evidence" value="ECO:0007669"/>
    <property type="project" value="InterPro"/>
</dbReference>
<feature type="transmembrane region" description="Helical" evidence="7">
    <location>
        <begin position="163"/>
        <end position="185"/>
    </location>
</feature>
<comment type="caution">
    <text evidence="9">The sequence shown here is derived from an EMBL/GenBank/DDBJ whole genome shotgun (WGS) entry which is preliminary data.</text>
</comment>
<keyword evidence="5 7" id="KW-1133">Transmembrane helix</keyword>
<evidence type="ECO:0000313" key="10">
    <source>
        <dbReference type="Proteomes" id="UP000295636"/>
    </source>
</evidence>
<feature type="transmembrane region" description="Helical" evidence="7">
    <location>
        <begin position="72"/>
        <end position="90"/>
    </location>
</feature>